<proteinExistence type="predicted"/>
<feature type="compositionally biased region" description="Low complexity" evidence="2">
    <location>
        <begin position="105"/>
        <end position="118"/>
    </location>
</feature>
<dbReference type="InterPro" id="IPR059179">
    <property type="entry name" value="MLKL-like_MCAfunc"/>
</dbReference>
<evidence type="ECO:0000313" key="3">
    <source>
        <dbReference type="EMBL" id="KAF9548253.1"/>
    </source>
</evidence>
<feature type="region of interest" description="Disordered" evidence="2">
    <location>
        <begin position="1"/>
        <end position="120"/>
    </location>
</feature>
<dbReference type="Proteomes" id="UP000723463">
    <property type="component" value="Unassembled WGS sequence"/>
</dbReference>
<evidence type="ECO:0000313" key="4">
    <source>
        <dbReference type="Proteomes" id="UP000723463"/>
    </source>
</evidence>
<name>A0A9P6FEG4_9FUNG</name>
<dbReference type="AlphaFoldDB" id="A0A9P6FEG4"/>
<dbReference type="InterPro" id="IPR036537">
    <property type="entry name" value="Adaptor_Cbl_N_dom_sf"/>
</dbReference>
<accession>A0A9P6FEG4</accession>
<evidence type="ECO:0000256" key="1">
    <source>
        <dbReference type="SAM" id="Coils"/>
    </source>
</evidence>
<organism evidence="3 4">
    <name type="scientific">Mortierella hygrophila</name>
    <dbReference type="NCBI Taxonomy" id="979708"/>
    <lineage>
        <taxon>Eukaryota</taxon>
        <taxon>Fungi</taxon>
        <taxon>Fungi incertae sedis</taxon>
        <taxon>Mucoromycota</taxon>
        <taxon>Mortierellomycotina</taxon>
        <taxon>Mortierellomycetes</taxon>
        <taxon>Mortierellales</taxon>
        <taxon>Mortierellaceae</taxon>
        <taxon>Mortierella</taxon>
    </lineage>
</organism>
<feature type="compositionally biased region" description="Pro residues" evidence="2">
    <location>
        <begin position="164"/>
        <end position="179"/>
    </location>
</feature>
<evidence type="ECO:0000256" key="2">
    <source>
        <dbReference type="SAM" id="MobiDB-lite"/>
    </source>
</evidence>
<feature type="region of interest" description="Disordered" evidence="2">
    <location>
        <begin position="142"/>
        <end position="179"/>
    </location>
</feature>
<comment type="caution">
    <text evidence="3">The sequence shown here is derived from an EMBL/GenBank/DDBJ whole genome shotgun (WGS) entry which is preliminary data.</text>
</comment>
<dbReference type="Gene3D" id="1.20.930.20">
    <property type="entry name" value="Adaptor protein Cbl, N-terminal domain"/>
    <property type="match status" value="1"/>
</dbReference>
<protein>
    <submittedName>
        <fullName evidence="3">Uncharacterized protein</fullName>
    </submittedName>
</protein>
<feature type="compositionally biased region" description="Low complexity" evidence="2">
    <location>
        <begin position="204"/>
        <end position="222"/>
    </location>
</feature>
<feature type="compositionally biased region" description="Polar residues" evidence="2">
    <location>
        <begin position="51"/>
        <end position="61"/>
    </location>
</feature>
<feature type="region of interest" description="Disordered" evidence="2">
    <location>
        <begin position="199"/>
        <end position="222"/>
    </location>
</feature>
<feature type="compositionally biased region" description="Polar residues" evidence="2">
    <location>
        <begin position="142"/>
        <end position="152"/>
    </location>
</feature>
<keyword evidence="4" id="KW-1185">Reference proteome</keyword>
<feature type="coiled-coil region" evidence="1">
    <location>
        <begin position="500"/>
        <end position="531"/>
    </location>
</feature>
<gene>
    <name evidence="3" type="ORF">EC957_007022</name>
</gene>
<dbReference type="EMBL" id="JAAAXW010000032">
    <property type="protein sequence ID" value="KAF9548253.1"/>
    <property type="molecule type" value="Genomic_DNA"/>
</dbReference>
<reference evidence="3" key="1">
    <citation type="journal article" date="2020" name="Fungal Divers.">
        <title>Resolving the Mortierellaceae phylogeny through synthesis of multi-gene phylogenetics and phylogenomics.</title>
        <authorList>
            <person name="Vandepol N."/>
            <person name="Liber J."/>
            <person name="Desiro A."/>
            <person name="Na H."/>
            <person name="Kennedy M."/>
            <person name="Barry K."/>
            <person name="Grigoriev I.V."/>
            <person name="Miller A.N."/>
            <person name="O'Donnell K."/>
            <person name="Stajich J.E."/>
            <person name="Bonito G."/>
        </authorList>
    </citation>
    <scope>NUCLEOTIDE SEQUENCE</scope>
    <source>
        <strain evidence="3">NRRL 2591</strain>
    </source>
</reference>
<keyword evidence="1" id="KW-0175">Coiled coil</keyword>
<dbReference type="GO" id="GO:0007166">
    <property type="term" value="P:cell surface receptor signaling pathway"/>
    <property type="evidence" value="ECO:0007669"/>
    <property type="project" value="InterPro"/>
</dbReference>
<sequence>MSGNFNNNNDPRFSQHRPYQSPQQQHNNSMFRPPTPAGQVPPFIDPRSLHGNGSQYGQPSPNGRYPVPPVRFPGHQPQHGFPNRPGAPPHIGGPAPVSGPRPVHQPHQFHGQQQYQPLPTGPAFHAMVHAQNMQNMQNMHHVKTSSTGSNNDNLDRQRTSSPGPTSPIQPPSRQLPPIPIDKIADTMEVIDGATRYGKTMSDINSLTGNSSKSNNSSNGESNTYQGIAATAEEGDERPSTNRSFHSDFEDIKRNVEALRDRSNESELSKVVDRGVESVIAAQGTIAIGTAGIKEGITFANKVVSEKGQALVNNIESNPTLNHLIQLADKLVDIGKAVPFIAPAFVILKFIIDMERKARDADVKCNDLLERINFMVSHLTVLERVPAIDPLVAVIERMNQTLKRAASLIQAYRKQGKIARRLNMSNGSNFESMASSIATCCQDLMFSLQIQQTGDISVLSRVVPSDPQDEAAKTFVQANGGQDIINNNPALVEEFAKKMHLTMSSEVMEQMQTNLEDLMDENQSRIEALLQENSSKTVAETIKAMASQAREQEAEQRLTCLQCDKEYRESANGPEACSFHRSTKIEDSFACCGKASPCTYSNHRSAHHCEYPYTNFFGYVQSILGYVDTIKRWVEITEKDLLTDREQTVSVSKLIRWKSKHDRITKPMMVIHVGRIYYENKYYFHVFDAEAIKAANDKVRKTGNTVIFRSTDSLEEYGLAEWTLDDAGAINGVKVAVKVTTSDIPEISVLPLDIDTVSPSGEVQSISKAGFKVYKPAEPYKFPELRHVGPTLRATALREVREFKPKTKLPLVVFPDGKMVANSRGQFVRSNADKFQGTLSLFNKSSPTNQDFVTLVSCKAEYRLVGEQEYKDVESLTLENVKFPASIAPNQSLEVPFEAIVLRNAAQQALRQNCWYWAMIALHNPVRVRLTFKDIEGEELVYVQEYIHKPSTRVAAKEEKDLLFLYIDDMLDATRSVIRVKEDEAPYVVDVNHTRFTVGDLNKIVYKAEKSGQTEVELKCGRDAGSYKWDAWALVDLSCRRVYGFKVLLTTGSTKEERTTATLGYAACPLYSSGSGNDGQTKGVMNIDGLEERPIQYAVETDVFPEVEPSEPLKVVEDDDVDDEKVVVALDAVPVTTPVPVSAVAPVVAIAAATSTSVTAALGEVSKATASLDSAVFAGSMASLEKRLESLDTNVARMATALEKLVIILSQ</sequence>
<dbReference type="CDD" id="cd21037">
    <property type="entry name" value="MLKL_NTD"/>
    <property type="match status" value="1"/>
</dbReference>
<feature type="compositionally biased region" description="Polar residues" evidence="2">
    <location>
        <begin position="1"/>
        <end position="30"/>
    </location>
</feature>